<comment type="caution">
    <text evidence="2">The sequence shown here is derived from an EMBL/GenBank/DDBJ whole genome shotgun (WGS) entry which is preliminary data.</text>
</comment>
<dbReference type="EMBL" id="QOCE01000004">
    <property type="protein sequence ID" value="RBW61980.1"/>
    <property type="molecule type" value="Genomic_DNA"/>
</dbReference>
<feature type="domain" description="SnoaL-like" evidence="1">
    <location>
        <begin position="22"/>
        <end position="122"/>
    </location>
</feature>
<proteinExistence type="predicted"/>
<dbReference type="Pfam" id="PF12680">
    <property type="entry name" value="SnoaL_2"/>
    <property type="match status" value="1"/>
</dbReference>
<accession>A0A366XEX5</accession>
<evidence type="ECO:0000313" key="2">
    <source>
        <dbReference type="EMBL" id="RBW61980.1"/>
    </source>
</evidence>
<dbReference type="OrthoDB" id="9808719at2"/>
<gene>
    <name evidence="2" type="ORF">DS909_01545</name>
</gene>
<dbReference type="InterPro" id="IPR037401">
    <property type="entry name" value="SnoaL-like"/>
</dbReference>
<dbReference type="Proteomes" id="UP000252706">
    <property type="component" value="Unassembled WGS sequence"/>
</dbReference>
<reference evidence="2 3" key="1">
    <citation type="submission" date="2018-07" db="EMBL/GenBank/DDBJ databases">
        <title>Modular assembly of carbohydrate-degrading microbial communities in the ocean.</title>
        <authorList>
            <person name="Enke T.N."/>
            <person name="Datta M.S."/>
            <person name="Schwartzman J.A."/>
            <person name="Cermak N."/>
            <person name="Schmitz D.A."/>
            <person name="Barrere J."/>
            <person name="Cordero O.X."/>
        </authorList>
    </citation>
    <scope>NUCLEOTIDE SEQUENCE [LARGE SCALE GENOMIC DNA]</scope>
    <source>
        <strain evidence="2 3">C3M10</strain>
    </source>
</reference>
<evidence type="ECO:0000313" key="3">
    <source>
        <dbReference type="Proteomes" id="UP000252706"/>
    </source>
</evidence>
<dbReference type="InterPro" id="IPR032710">
    <property type="entry name" value="NTF2-like_dom_sf"/>
</dbReference>
<protein>
    <submittedName>
        <fullName evidence="2">Nuclear transport factor 2 family protein</fullName>
    </submittedName>
</protein>
<dbReference type="SUPFAM" id="SSF54427">
    <property type="entry name" value="NTF2-like"/>
    <property type="match status" value="1"/>
</dbReference>
<sequence>MQPFAHPYENANMKSLDTILTAYGAAWHERDPQKRMAYLETCWAEDGRYVDPNGDVDGRDGLAAYMDAFHEQAKGAKIIVTSQPNPHHEVAHFTWAMAAVGGIPLLKGHDFATLDQDGRIVQLVGFFGDPEPLDKRKGLLNWLKR</sequence>
<dbReference type="Gene3D" id="3.10.450.50">
    <property type="match status" value="1"/>
</dbReference>
<organism evidence="2 3">
    <name type="scientific">Phaeobacter gallaeciensis</name>
    <dbReference type="NCBI Taxonomy" id="60890"/>
    <lineage>
        <taxon>Bacteria</taxon>
        <taxon>Pseudomonadati</taxon>
        <taxon>Pseudomonadota</taxon>
        <taxon>Alphaproteobacteria</taxon>
        <taxon>Rhodobacterales</taxon>
        <taxon>Roseobacteraceae</taxon>
        <taxon>Phaeobacter</taxon>
    </lineage>
</organism>
<name>A0A366XEX5_9RHOB</name>
<dbReference type="AlphaFoldDB" id="A0A366XEX5"/>
<evidence type="ECO:0000259" key="1">
    <source>
        <dbReference type="Pfam" id="PF12680"/>
    </source>
</evidence>